<dbReference type="AlphaFoldDB" id="A0AAV4LVP7"/>
<dbReference type="PANTHER" id="PTHR11963:SF23">
    <property type="entry name" value="CYTOSOL AMINOPEPTIDASE"/>
    <property type="match status" value="1"/>
</dbReference>
<dbReference type="GO" id="GO:0005737">
    <property type="term" value="C:cytoplasm"/>
    <property type="evidence" value="ECO:0007669"/>
    <property type="project" value="InterPro"/>
</dbReference>
<dbReference type="Proteomes" id="UP001497744">
    <property type="component" value="Unassembled WGS sequence"/>
</dbReference>
<dbReference type="PANTHER" id="PTHR11963">
    <property type="entry name" value="LEUCINE AMINOPEPTIDASE-RELATED"/>
    <property type="match status" value="1"/>
</dbReference>
<evidence type="ECO:0000256" key="3">
    <source>
        <dbReference type="ARBA" id="ARBA00022670"/>
    </source>
</evidence>
<comment type="similarity">
    <text evidence="1">Belongs to the peptidase M17 family.</text>
</comment>
<keyword evidence="4" id="KW-0378">Hydrolase</keyword>
<keyword evidence="2 6" id="KW-0031">Aminopeptidase</keyword>
<organism evidence="6 7">
    <name type="scientific">Babesia caballi</name>
    <dbReference type="NCBI Taxonomy" id="5871"/>
    <lineage>
        <taxon>Eukaryota</taxon>
        <taxon>Sar</taxon>
        <taxon>Alveolata</taxon>
        <taxon>Apicomplexa</taxon>
        <taxon>Aconoidasida</taxon>
        <taxon>Piroplasmida</taxon>
        <taxon>Babesiidae</taxon>
        <taxon>Babesia</taxon>
    </lineage>
</organism>
<dbReference type="Gene3D" id="3.40.220.10">
    <property type="entry name" value="Leucine Aminopeptidase, subunit E, domain 1"/>
    <property type="match status" value="1"/>
</dbReference>
<evidence type="ECO:0000259" key="5">
    <source>
        <dbReference type="PROSITE" id="PS00631"/>
    </source>
</evidence>
<evidence type="ECO:0000256" key="2">
    <source>
        <dbReference type="ARBA" id="ARBA00022438"/>
    </source>
</evidence>
<comment type="caution">
    <text evidence="6">The sequence shown here is derived from an EMBL/GenBank/DDBJ whole genome shotgun (WGS) entry which is preliminary data.</text>
</comment>
<protein>
    <submittedName>
        <fullName evidence="6">Leucine aminopeptidase, putative</fullName>
    </submittedName>
</protein>
<dbReference type="GO" id="GO:0070006">
    <property type="term" value="F:metalloaminopeptidase activity"/>
    <property type="evidence" value="ECO:0007669"/>
    <property type="project" value="InterPro"/>
</dbReference>
<dbReference type="CDD" id="cd00433">
    <property type="entry name" value="Peptidase_M17"/>
    <property type="match status" value="1"/>
</dbReference>
<dbReference type="Pfam" id="PF00883">
    <property type="entry name" value="Peptidase_M17"/>
    <property type="match status" value="1"/>
</dbReference>
<dbReference type="InterPro" id="IPR000819">
    <property type="entry name" value="Peptidase_M17_C"/>
</dbReference>
<evidence type="ECO:0000313" key="6">
    <source>
        <dbReference type="EMBL" id="GIX64297.1"/>
    </source>
</evidence>
<evidence type="ECO:0000313" key="7">
    <source>
        <dbReference type="Proteomes" id="UP001497744"/>
    </source>
</evidence>
<gene>
    <name evidence="6" type="ORF">BcabD6B2_37320</name>
</gene>
<dbReference type="InterPro" id="IPR043472">
    <property type="entry name" value="Macro_dom-like"/>
</dbReference>
<dbReference type="RefSeq" id="XP_067716366.1">
    <property type="nucleotide sequence ID" value="XM_067860265.1"/>
</dbReference>
<evidence type="ECO:0000256" key="4">
    <source>
        <dbReference type="ARBA" id="ARBA00022801"/>
    </source>
</evidence>
<keyword evidence="7" id="KW-1185">Reference proteome</keyword>
<dbReference type="GO" id="GO:0006508">
    <property type="term" value="P:proteolysis"/>
    <property type="evidence" value="ECO:0007669"/>
    <property type="project" value="UniProtKB-KW"/>
</dbReference>
<dbReference type="InterPro" id="IPR011356">
    <property type="entry name" value="Leucine_aapep/pepB"/>
</dbReference>
<keyword evidence="3" id="KW-0645">Protease</keyword>
<name>A0AAV4LVP7_BABCB</name>
<reference evidence="6 7" key="1">
    <citation type="submission" date="2021-06" db="EMBL/GenBank/DDBJ databases">
        <title>Genome sequence of Babesia caballi.</title>
        <authorList>
            <person name="Yamagishi J."/>
            <person name="Kidaka T."/>
            <person name="Ochi A."/>
        </authorList>
    </citation>
    <scope>NUCLEOTIDE SEQUENCE [LARGE SCALE GENOMIC DNA]</scope>
    <source>
        <strain evidence="6">USDA-D6B2</strain>
    </source>
</reference>
<dbReference type="PROSITE" id="PS00631">
    <property type="entry name" value="CYTOSOL_AP"/>
    <property type="match status" value="1"/>
</dbReference>
<dbReference type="EMBL" id="BPLF01000003">
    <property type="protein sequence ID" value="GIX64297.1"/>
    <property type="molecule type" value="Genomic_DNA"/>
</dbReference>
<dbReference type="GeneID" id="94195778"/>
<evidence type="ECO:0000256" key="1">
    <source>
        <dbReference type="ARBA" id="ARBA00009528"/>
    </source>
</evidence>
<proteinExistence type="inferred from homology"/>
<accession>A0AAV4LVP7</accession>
<dbReference type="Gene3D" id="3.40.630.10">
    <property type="entry name" value="Zn peptidases"/>
    <property type="match status" value="1"/>
</dbReference>
<sequence>MVDRFPVTEAPAASVSVDVFTAAAPPTEADFAGFDGNVVVFHLAFAAKAPAAAKSANFDLARFESFPSKFFTSEAGVRAVAASANFSGKLSEVVEFFSAKPDGSLAVEAVAGCGRSADFLTSDAYALAKTLAKVASHHRCKHVLLMLGDLAPDLVESVVTGMLNEISVDKRFRKDQDPGYKLEALHVAASSVLDGADMARRCRALAVAMHTTRELVTAPANYANTVSVANYVKEKYTALGLTVKVLSEADCRALGMGSYLAVGQGSRYPPQFLHATYVGEGHVKTKIAFVGKGIMFDSGGLNIKSAASEIELMKFDMGGMSTIFGAAEAIAALKPSGVEVHFISATCENMPGPNAYRPGDVVTASNGKTIEVNNTDAEGRLTLADALVYAEKLQVDYIIDAATLTGGCIIALGYQYGGYFANDEGLNALFQKALDKSGELAWRLPLAKQYAPSIESKVADLTNANAAAKAPTINAALFLKEFVESTKWVHWDIAGTAFDKASGRGTGYGVRTLVNLVLGLAGQ</sequence>
<dbReference type="PRINTS" id="PR00481">
    <property type="entry name" value="LAMNOPPTDASE"/>
</dbReference>
<dbReference type="SUPFAM" id="SSF52949">
    <property type="entry name" value="Macro domain-like"/>
    <property type="match status" value="1"/>
</dbReference>
<dbReference type="GO" id="GO:0030145">
    <property type="term" value="F:manganese ion binding"/>
    <property type="evidence" value="ECO:0007669"/>
    <property type="project" value="InterPro"/>
</dbReference>
<dbReference type="SUPFAM" id="SSF53187">
    <property type="entry name" value="Zn-dependent exopeptidases"/>
    <property type="match status" value="1"/>
</dbReference>
<feature type="domain" description="Cytosol aminopeptidase" evidence="5">
    <location>
        <begin position="374"/>
        <end position="381"/>
    </location>
</feature>